<keyword evidence="2" id="KW-1185">Reference proteome</keyword>
<dbReference type="AlphaFoldDB" id="A0A388SDW9"/>
<organism evidence="1 2">
    <name type="scientific">Mesosutterella multiformis</name>
    <dbReference type="NCBI Taxonomy" id="2259133"/>
    <lineage>
        <taxon>Bacteria</taxon>
        <taxon>Pseudomonadati</taxon>
        <taxon>Pseudomonadota</taxon>
        <taxon>Betaproteobacteria</taxon>
        <taxon>Burkholderiales</taxon>
        <taxon>Sutterellaceae</taxon>
        <taxon>Mesosutterella</taxon>
    </lineage>
</organism>
<dbReference type="RefSeq" id="WP_202973748.1">
    <property type="nucleotide sequence ID" value="NZ_BGZJ01000002.1"/>
</dbReference>
<protein>
    <submittedName>
        <fullName evidence="1">Uncharacterized protein</fullName>
    </submittedName>
</protein>
<reference evidence="1 2" key="1">
    <citation type="journal article" date="2018" name="Int. J. Syst. Evol. Microbiol.">
        <title>Mesosutterella multiformis gen. nov., sp. nov., a member of the family Sutterellaceae and Sutterella megalosphaeroides sp. nov., isolated from human faeces.</title>
        <authorList>
            <person name="Sakamoto M."/>
            <person name="Ikeyama N."/>
            <person name="Kunihiro T."/>
            <person name="Iino T."/>
            <person name="Yuki M."/>
            <person name="Ohkuma M."/>
        </authorList>
    </citation>
    <scope>NUCLEOTIDE SEQUENCE [LARGE SCALE GENOMIC DNA]</scope>
    <source>
        <strain evidence="1 2">4NBBH2</strain>
    </source>
</reference>
<evidence type="ECO:0000313" key="1">
    <source>
        <dbReference type="EMBL" id="GBO94355.1"/>
    </source>
</evidence>
<sequence>MKYDLQQTTKLVTQLQQAHRLAAAFYMRILPLFDTIAYQTLYSEFWFWEPTETYTPPAIHIPIRHFGMVLSAAVCFDSCLPGQDIQQGSKRR</sequence>
<evidence type="ECO:0000313" key="2">
    <source>
        <dbReference type="Proteomes" id="UP000266091"/>
    </source>
</evidence>
<name>A0A388SDW9_9BURK</name>
<dbReference type="Proteomes" id="UP000266091">
    <property type="component" value="Unassembled WGS sequence"/>
</dbReference>
<comment type="caution">
    <text evidence="1">The sequence shown here is derived from an EMBL/GenBank/DDBJ whole genome shotgun (WGS) entry which is preliminary data.</text>
</comment>
<dbReference type="EMBL" id="BGZJ01000002">
    <property type="protein sequence ID" value="GBO94355.1"/>
    <property type="molecule type" value="Genomic_DNA"/>
</dbReference>
<gene>
    <name evidence="1" type="ORF">MESMUL_17090</name>
</gene>
<accession>A0A388SDW9</accession>
<proteinExistence type="predicted"/>